<dbReference type="PANTHER" id="PTHR44169:SF6">
    <property type="entry name" value="NADPH-DEPENDENT 1-ACYLDIHYDROXYACETONE PHOSPHATE REDUCTASE"/>
    <property type="match status" value="1"/>
</dbReference>
<dbReference type="PRINTS" id="PR00080">
    <property type="entry name" value="SDRFAMILY"/>
</dbReference>
<comment type="caution">
    <text evidence="5">The sequence shown here is derived from an EMBL/GenBank/DDBJ whole genome shotgun (WGS) entry which is preliminary data.</text>
</comment>
<gene>
    <name evidence="5" type="ORF">HCJ94_15750</name>
</gene>
<evidence type="ECO:0000256" key="3">
    <source>
        <dbReference type="RuleBase" id="RU000363"/>
    </source>
</evidence>
<comment type="similarity">
    <text evidence="1 3">Belongs to the short-chain dehydrogenases/reductases (SDR) family.</text>
</comment>
<dbReference type="SMART" id="SM00822">
    <property type="entry name" value="PKS_KR"/>
    <property type="match status" value="1"/>
</dbReference>
<dbReference type="InterPro" id="IPR057326">
    <property type="entry name" value="KR_dom"/>
</dbReference>
<dbReference type="InterPro" id="IPR002347">
    <property type="entry name" value="SDR_fam"/>
</dbReference>
<name>A0ABX0Z814_9ACTN</name>
<dbReference type="CDD" id="cd05374">
    <property type="entry name" value="17beta-HSD-like_SDR_c"/>
    <property type="match status" value="1"/>
</dbReference>
<reference evidence="5 6" key="1">
    <citation type="submission" date="2020-03" db="EMBL/GenBank/DDBJ databases">
        <title>WGS of actinomycetes isolated from Thailand.</title>
        <authorList>
            <person name="Thawai C."/>
        </authorList>
    </citation>
    <scope>NUCLEOTIDE SEQUENCE [LARGE SCALE GENOMIC DNA]</scope>
    <source>
        <strain evidence="5 6">HSS6-12</strain>
    </source>
</reference>
<evidence type="ECO:0000256" key="2">
    <source>
        <dbReference type="ARBA" id="ARBA00023002"/>
    </source>
</evidence>
<keyword evidence="2" id="KW-0560">Oxidoreductase</keyword>
<dbReference type="NCBIfam" id="NF004826">
    <property type="entry name" value="PRK06182.1"/>
    <property type="match status" value="1"/>
</dbReference>
<protein>
    <submittedName>
        <fullName evidence="5">SDR family NAD(P)-dependent oxidoreductase</fullName>
    </submittedName>
</protein>
<dbReference type="PANTHER" id="PTHR44169">
    <property type="entry name" value="NADPH-DEPENDENT 1-ACYLDIHYDROXYACETONE PHOSPHATE REDUCTASE"/>
    <property type="match status" value="1"/>
</dbReference>
<evidence type="ECO:0000313" key="6">
    <source>
        <dbReference type="Proteomes" id="UP000783871"/>
    </source>
</evidence>
<dbReference type="Proteomes" id="UP000783871">
    <property type="component" value="Unassembled WGS sequence"/>
</dbReference>
<dbReference type="RefSeq" id="WP_168001767.1">
    <property type="nucleotide sequence ID" value="NZ_JAATEO010000015.1"/>
</dbReference>
<feature type="domain" description="Ketoreductase" evidence="4">
    <location>
        <begin position="2"/>
        <end position="181"/>
    </location>
</feature>
<dbReference type="EMBL" id="JAATEO010000015">
    <property type="protein sequence ID" value="NJP33399.1"/>
    <property type="molecule type" value="Genomic_DNA"/>
</dbReference>
<organism evidence="5 6">
    <name type="scientific">Micromonospora thermarum</name>
    <dbReference type="NCBI Taxonomy" id="2720024"/>
    <lineage>
        <taxon>Bacteria</taxon>
        <taxon>Bacillati</taxon>
        <taxon>Actinomycetota</taxon>
        <taxon>Actinomycetes</taxon>
        <taxon>Micromonosporales</taxon>
        <taxon>Micromonosporaceae</taxon>
        <taxon>Micromonospora</taxon>
    </lineage>
</organism>
<evidence type="ECO:0000259" key="4">
    <source>
        <dbReference type="SMART" id="SM00822"/>
    </source>
</evidence>
<dbReference type="InterPro" id="IPR036291">
    <property type="entry name" value="NAD(P)-bd_dom_sf"/>
</dbReference>
<dbReference type="PRINTS" id="PR00081">
    <property type="entry name" value="GDHRDH"/>
</dbReference>
<dbReference type="Gene3D" id="3.40.50.720">
    <property type="entry name" value="NAD(P)-binding Rossmann-like Domain"/>
    <property type="match status" value="1"/>
</dbReference>
<sequence>MTTVLVTGTSSGIGRATVERLARRPELTVYATARKVEAIADLAAAGARPLPLDVTDEASMAAAVARIEADHGQVDVLVNNAGYGEYGPIEQTPMDRVRAQFETNVFGLSRLTQLVLPGMRRAGRGRIVNVSSMGGRIVFPGGGYYHASKYAVEAISDALRQEVRPFGVDVAIVEPGLIRTGFGAVAAESLGKGAAPAGPYRRMVTAVDETMARSYESRLLAVTPDAVARVIERAVTARRPRTRYVVTAAAWAMVHTRRLFGARVFDAINRLQFR</sequence>
<dbReference type="Pfam" id="PF00106">
    <property type="entry name" value="adh_short"/>
    <property type="match status" value="1"/>
</dbReference>
<accession>A0ABX0Z814</accession>
<evidence type="ECO:0000256" key="1">
    <source>
        <dbReference type="ARBA" id="ARBA00006484"/>
    </source>
</evidence>
<evidence type="ECO:0000313" key="5">
    <source>
        <dbReference type="EMBL" id="NJP33399.1"/>
    </source>
</evidence>
<dbReference type="SUPFAM" id="SSF51735">
    <property type="entry name" value="NAD(P)-binding Rossmann-fold domains"/>
    <property type="match status" value="1"/>
</dbReference>
<proteinExistence type="inferred from homology"/>
<keyword evidence="6" id="KW-1185">Reference proteome</keyword>